<sequence length="79" mass="9043">MLSNMNLTTERSWVTVERVIKSEPNDLQCCYIQFFGCTVRTLLTKENPSYNVITRLRRVVAGKSTRVSPKMINGQFIAS</sequence>
<protein>
    <submittedName>
        <fullName evidence="1">Uncharacterized protein</fullName>
    </submittedName>
</protein>
<dbReference type="InParanoid" id="A0A059A916"/>
<gene>
    <name evidence="1" type="ORF">EUGRSUZ_J00098</name>
</gene>
<dbReference type="AlphaFoldDB" id="A0A059A916"/>
<proteinExistence type="predicted"/>
<dbReference type="EMBL" id="KK198762">
    <property type="protein sequence ID" value="KCW50318.1"/>
    <property type="molecule type" value="Genomic_DNA"/>
</dbReference>
<organism evidence="1">
    <name type="scientific">Eucalyptus grandis</name>
    <name type="common">Flooded gum</name>
    <dbReference type="NCBI Taxonomy" id="71139"/>
    <lineage>
        <taxon>Eukaryota</taxon>
        <taxon>Viridiplantae</taxon>
        <taxon>Streptophyta</taxon>
        <taxon>Embryophyta</taxon>
        <taxon>Tracheophyta</taxon>
        <taxon>Spermatophyta</taxon>
        <taxon>Magnoliopsida</taxon>
        <taxon>eudicotyledons</taxon>
        <taxon>Gunneridae</taxon>
        <taxon>Pentapetalae</taxon>
        <taxon>rosids</taxon>
        <taxon>malvids</taxon>
        <taxon>Myrtales</taxon>
        <taxon>Myrtaceae</taxon>
        <taxon>Myrtoideae</taxon>
        <taxon>Eucalypteae</taxon>
        <taxon>Eucalyptus</taxon>
    </lineage>
</organism>
<dbReference type="Gramene" id="KCW50318">
    <property type="protein sequence ID" value="KCW50318"/>
    <property type="gene ID" value="EUGRSUZ_J00098"/>
</dbReference>
<accession>A0A059A916</accession>
<reference evidence="1" key="1">
    <citation type="submission" date="2013-07" db="EMBL/GenBank/DDBJ databases">
        <title>The genome of Eucalyptus grandis.</title>
        <authorList>
            <person name="Schmutz J."/>
            <person name="Hayes R."/>
            <person name="Myburg A."/>
            <person name="Tuskan G."/>
            <person name="Grattapaglia D."/>
            <person name="Rokhsar D.S."/>
        </authorList>
    </citation>
    <scope>NUCLEOTIDE SEQUENCE</scope>
    <source>
        <tissue evidence="1">Leaf extractions</tissue>
    </source>
</reference>
<evidence type="ECO:0000313" key="1">
    <source>
        <dbReference type="EMBL" id="KCW50318.1"/>
    </source>
</evidence>
<name>A0A059A916_EUCGR</name>